<dbReference type="Proteomes" id="UP000193144">
    <property type="component" value="Unassembled WGS sequence"/>
</dbReference>
<dbReference type="OrthoDB" id="407298at2759"/>
<accession>A0A1Y1Y367</accession>
<protein>
    <recommendedName>
        <fullName evidence="4">Fucose-specific lectin</fullName>
    </recommendedName>
</protein>
<evidence type="ECO:0000313" key="2">
    <source>
        <dbReference type="EMBL" id="ORX92440.1"/>
    </source>
</evidence>
<dbReference type="SUPFAM" id="SSF89372">
    <property type="entry name" value="Fucose-specific lectin"/>
    <property type="match status" value="1"/>
</dbReference>
<organism evidence="2 3">
    <name type="scientific">Clohesyomyces aquaticus</name>
    <dbReference type="NCBI Taxonomy" id="1231657"/>
    <lineage>
        <taxon>Eukaryota</taxon>
        <taxon>Fungi</taxon>
        <taxon>Dikarya</taxon>
        <taxon>Ascomycota</taxon>
        <taxon>Pezizomycotina</taxon>
        <taxon>Dothideomycetes</taxon>
        <taxon>Pleosporomycetidae</taxon>
        <taxon>Pleosporales</taxon>
        <taxon>Lindgomycetaceae</taxon>
        <taxon>Clohesyomyces</taxon>
    </lineage>
</organism>
<feature type="signal peptide" evidence="1">
    <location>
        <begin position="1"/>
        <end position="24"/>
    </location>
</feature>
<gene>
    <name evidence="2" type="ORF">BCR34DRAFT_594899</name>
</gene>
<comment type="caution">
    <text evidence="2">The sequence shown here is derived from an EMBL/GenBank/DDBJ whole genome shotgun (WGS) entry which is preliminary data.</text>
</comment>
<dbReference type="Gene3D" id="2.120.10.70">
    <property type="entry name" value="Fucose-specific lectin"/>
    <property type="match status" value="1"/>
</dbReference>
<evidence type="ECO:0000256" key="1">
    <source>
        <dbReference type="SAM" id="SignalP"/>
    </source>
</evidence>
<sequence length="176" mass="19347">MHFPTSLSLLSLLTTALLLPSSLAQTQVQIPTNSRTTVIQPYAGNVRIYYQSDNYKSINEVHIDAATGVWLRFDEHPVETKANTSIYGITYDDSGYLKIKVYYVTPWNTLGELSYGGNPSSWNTGTDLGFSVSKTARQINAIRADGVTQVAFTDVNGNLRQACNSGSGWTTRLVSK</sequence>
<proteinExistence type="predicted"/>
<reference evidence="2 3" key="1">
    <citation type="submission" date="2016-07" db="EMBL/GenBank/DDBJ databases">
        <title>Pervasive Adenine N6-methylation of Active Genes in Fungi.</title>
        <authorList>
            <consortium name="DOE Joint Genome Institute"/>
            <person name="Mondo S.J."/>
            <person name="Dannebaum R.O."/>
            <person name="Kuo R.C."/>
            <person name="Labutti K."/>
            <person name="Haridas S."/>
            <person name="Kuo A."/>
            <person name="Salamov A."/>
            <person name="Ahrendt S.R."/>
            <person name="Lipzen A."/>
            <person name="Sullivan W."/>
            <person name="Andreopoulos W.B."/>
            <person name="Clum A."/>
            <person name="Lindquist E."/>
            <person name="Daum C."/>
            <person name="Ramamoorthy G.K."/>
            <person name="Gryganskyi A."/>
            <person name="Culley D."/>
            <person name="Magnuson J.K."/>
            <person name="James T.Y."/>
            <person name="O'Malley M.A."/>
            <person name="Stajich J.E."/>
            <person name="Spatafora J.W."/>
            <person name="Visel A."/>
            <person name="Grigoriev I.V."/>
        </authorList>
    </citation>
    <scope>NUCLEOTIDE SEQUENCE [LARGE SCALE GENOMIC DNA]</scope>
    <source>
        <strain evidence="2 3">CBS 115471</strain>
    </source>
</reference>
<evidence type="ECO:0008006" key="4">
    <source>
        <dbReference type="Google" id="ProtNLM"/>
    </source>
</evidence>
<name>A0A1Y1Y367_9PLEO</name>
<dbReference type="AlphaFoldDB" id="A0A1Y1Y367"/>
<feature type="chain" id="PRO_5013345014" description="Fucose-specific lectin" evidence="1">
    <location>
        <begin position="25"/>
        <end position="176"/>
    </location>
</feature>
<evidence type="ECO:0000313" key="3">
    <source>
        <dbReference type="Proteomes" id="UP000193144"/>
    </source>
</evidence>
<keyword evidence="1" id="KW-0732">Signal</keyword>
<keyword evidence="3" id="KW-1185">Reference proteome</keyword>
<dbReference type="EMBL" id="MCFA01000392">
    <property type="protein sequence ID" value="ORX92440.1"/>
    <property type="molecule type" value="Genomic_DNA"/>
</dbReference>